<feature type="transmembrane region" description="Helical" evidence="1">
    <location>
        <begin position="62"/>
        <end position="80"/>
    </location>
</feature>
<evidence type="ECO:0000313" key="2">
    <source>
        <dbReference type="EMBL" id="KAF9750191.1"/>
    </source>
</evidence>
<reference evidence="2" key="1">
    <citation type="submission" date="2020-10" db="EMBL/GenBank/DDBJ databases">
        <title>High-Quality Genome Resource of Clonostachys rosea strain S41 by Oxford Nanopore Long-Read Sequencing.</title>
        <authorList>
            <person name="Wang H."/>
        </authorList>
    </citation>
    <scope>NUCLEOTIDE SEQUENCE</scope>
    <source>
        <strain evidence="2">S41</strain>
    </source>
</reference>
<evidence type="ECO:0000256" key="1">
    <source>
        <dbReference type="SAM" id="Phobius"/>
    </source>
</evidence>
<keyword evidence="1" id="KW-0812">Transmembrane</keyword>
<dbReference type="EMBL" id="JADCTT010000007">
    <property type="protein sequence ID" value="KAF9750191.1"/>
    <property type="molecule type" value="Genomic_DNA"/>
</dbReference>
<comment type="caution">
    <text evidence="2">The sequence shown here is derived from an EMBL/GenBank/DDBJ whole genome shotgun (WGS) entry which is preliminary data.</text>
</comment>
<keyword evidence="1" id="KW-1133">Transmembrane helix</keyword>
<sequence length="159" mass="18064">MCMNDAYERFESSHQNPVLPDAYIQGAASLGATPRELKQKRGMLITLAQELPALSDMKLRKMFLAILIIGLLGSTTALVLPPDEKPNKGIFTGTCQRVTNTCQFNYWVNKGPKRRKDGTMVRHWQSVPHRPVKCWPPKQCSEIGRYCNYGWDTKKSFCT</sequence>
<proteinExistence type="predicted"/>
<organism evidence="2 3">
    <name type="scientific">Bionectria ochroleuca</name>
    <name type="common">Gliocladium roseum</name>
    <dbReference type="NCBI Taxonomy" id="29856"/>
    <lineage>
        <taxon>Eukaryota</taxon>
        <taxon>Fungi</taxon>
        <taxon>Dikarya</taxon>
        <taxon>Ascomycota</taxon>
        <taxon>Pezizomycotina</taxon>
        <taxon>Sordariomycetes</taxon>
        <taxon>Hypocreomycetidae</taxon>
        <taxon>Hypocreales</taxon>
        <taxon>Bionectriaceae</taxon>
        <taxon>Clonostachys</taxon>
    </lineage>
</organism>
<dbReference type="Proteomes" id="UP000616885">
    <property type="component" value="Unassembled WGS sequence"/>
</dbReference>
<protein>
    <submittedName>
        <fullName evidence="2">Uncharacterized protein</fullName>
    </submittedName>
</protein>
<evidence type="ECO:0000313" key="3">
    <source>
        <dbReference type="Proteomes" id="UP000616885"/>
    </source>
</evidence>
<dbReference type="AlphaFoldDB" id="A0A8H7N6V5"/>
<accession>A0A8H7N6V5</accession>
<gene>
    <name evidence="2" type="ORF">IM811_016218</name>
</gene>
<name>A0A8H7N6V5_BIOOC</name>
<keyword evidence="1" id="KW-0472">Membrane</keyword>